<keyword evidence="9 11" id="KW-0106">Calcium</keyword>
<keyword evidence="8 11" id="KW-0720">Serine protease</keyword>
<evidence type="ECO:0000256" key="6">
    <source>
        <dbReference type="ARBA" id="ARBA00022723"/>
    </source>
</evidence>
<dbReference type="InterPro" id="IPR015366">
    <property type="entry name" value="S53_propep"/>
</dbReference>
<dbReference type="PROSITE" id="PS00138">
    <property type="entry name" value="SUBTILASE_SER"/>
    <property type="match status" value="1"/>
</dbReference>
<comment type="catalytic activity">
    <reaction evidence="1">
        <text>Release of an N-terminal tripeptide from a polypeptide.</text>
        <dbReference type="EC" id="3.4.14.10"/>
    </reaction>
</comment>
<evidence type="ECO:0000256" key="3">
    <source>
        <dbReference type="ARBA" id="ARBA00004239"/>
    </source>
</evidence>
<dbReference type="PANTHER" id="PTHR14218">
    <property type="entry name" value="PROTEASE S8 TRIPEPTIDYL PEPTIDASE I CLN2"/>
    <property type="match status" value="1"/>
</dbReference>
<organism evidence="13 14">
    <name type="scientific">Zasmidium cellare</name>
    <name type="common">Wine cellar mold</name>
    <name type="synonym">Racodium cellare</name>
    <dbReference type="NCBI Taxonomy" id="395010"/>
    <lineage>
        <taxon>Eukaryota</taxon>
        <taxon>Fungi</taxon>
        <taxon>Dikarya</taxon>
        <taxon>Ascomycota</taxon>
        <taxon>Pezizomycotina</taxon>
        <taxon>Dothideomycetes</taxon>
        <taxon>Dothideomycetidae</taxon>
        <taxon>Mycosphaerellales</taxon>
        <taxon>Mycosphaerellaceae</taxon>
        <taxon>Zasmidium</taxon>
    </lineage>
</organism>
<dbReference type="SMART" id="SM00944">
    <property type="entry name" value="Pro-kuma_activ"/>
    <property type="match status" value="1"/>
</dbReference>
<feature type="active site" description="Charge relay system" evidence="11">
    <location>
        <position position="270"/>
    </location>
</feature>
<keyword evidence="6 11" id="KW-0479">Metal-binding</keyword>
<dbReference type="PANTHER" id="PTHR14218:SF39">
    <property type="entry name" value="PEPTIDASE S53 DOMAIN-CONTAINING PROTEIN"/>
    <property type="match status" value="1"/>
</dbReference>
<name>A0ABR0ELJ2_ZASCE</name>
<dbReference type="PROSITE" id="PS51695">
    <property type="entry name" value="SEDOLISIN"/>
    <property type="match status" value="1"/>
</dbReference>
<comment type="cofactor">
    <cofactor evidence="11">
        <name>Ca(2+)</name>
        <dbReference type="ChEBI" id="CHEBI:29108"/>
    </cofactor>
    <text evidence="11">Binds 1 Ca(2+) ion per subunit.</text>
</comment>
<comment type="function">
    <text evidence="2">Secreted tripeptidyl-peptidase which degrades proteins at acidic pHs and is involved in virulence.</text>
</comment>
<evidence type="ECO:0000256" key="8">
    <source>
        <dbReference type="ARBA" id="ARBA00022825"/>
    </source>
</evidence>
<dbReference type="CDD" id="cd04056">
    <property type="entry name" value="Peptidases_S53"/>
    <property type="match status" value="1"/>
</dbReference>
<evidence type="ECO:0000313" key="13">
    <source>
        <dbReference type="EMBL" id="KAK4502120.1"/>
    </source>
</evidence>
<evidence type="ECO:0000256" key="7">
    <source>
        <dbReference type="ARBA" id="ARBA00022801"/>
    </source>
</evidence>
<feature type="active site" description="Charge relay system" evidence="11">
    <location>
        <position position="487"/>
    </location>
</feature>
<feature type="binding site" evidence="11">
    <location>
        <position position="548"/>
    </location>
    <ligand>
        <name>Ca(2+)</name>
        <dbReference type="ChEBI" id="CHEBI:29108"/>
    </ligand>
</feature>
<dbReference type="Pfam" id="PF09286">
    <property type="entry name" value="Pro-kuma_activ"/>
    <property type="match status" value="1"/>
</dbReference>
<evidence type="ECO:0000259" key="12">
    <source>
        <dbReference type="PROSITE" id="PS51695"/>
    </source>
</evidence>
<dbReference type="SUPFAM" id="SSF54897">
    <property type="entry name" value="Protease propeptides/inhibitors"/>
    <property type="match status" value="1"/>
</dbReference>
<sequence>MDEIAHLRSQDHTIALRIGLKQGSFEELERHLYEVSDPDHPRYGQHLNHGDIHALTMPSEEALDAVHQWLEENGIRLDRVQYSPSRDWLTVALPVSHVEELLDTRYDEYSNDQGVRVVRTTQYSLPRSLHEHIDVIQPTNYFGNTKAAGSLMGDWNSGGEGRPWHHSAPNSQNLSAVCNETAVTSLCLRTLYGTVDYTPQVPEKNYVATTNYLNQTANYSDFRIFMSQQRKDADPSYEYSYQIVADGVNNQNMEPLEVLEMGLDLEANQDVQTVGGIVYPTRFTTYSTGGLAPNALPDLQYPVPTNEPYLTWLSYILAQKDGDIPYVISTSYADDEQTVPLNYARRVCSEFAQLGARGVTLLFATGDFGVGTNGTCVSNDGKNTTKFLPSFPASCPYVTAVGGTRNIPDEVVTWDETNSYVSGGGLSNYFPRPSYQDAVVERYLDEIGDLHAGLYNRSGRAFPDLAAQGYKYQIVYAGMTTFFGGTSAAAPAVAGVLTNVNDALLAAGRPPLGFLNPWLYKNGRRAFNDVKGGNIWGCNTSGFPAKEGWDVASGFGTPDFRRILADLFGRGGGGGYGHGWRE</sequence>
<keyword evidence="5 11" id="KW-0645">Protease</keyword>
<gene>
    <name evidence="13" type="ORF">PRZ48_005543</name>
</gene>
<evidence type="ECO:0000256" key="4">
    <source>
        <dbReference type="ARBA" id="ARBA00012462"/>
    </source>
</evidence>
<dbReference type="Pfam" id="PF00082">
    <property type="entry name" value="Peptidase_S8"/>
    <property type="match status" value="1"/>
</dbReference>
<feature type="active site" description="Charge relay system" evidence="11">
    <location>
        <position position="266"/>
    </location>
</feature>
<dbReference type="InterPro" id="IPR050819">
    <property type="entry name" value="Tripeptidyl-peptidase_I"/>
</dbReference>
<evidence type="ECO:0000256" key="10">
    <source>
        <dbReference type="ARBA" id="ARBA00023145"/>
    </source>
</evidence>
<dbReference type="EMBL" id="JAXOVC010000004">
    <property type="protein sequence ID" value="KAK4502120.1"/>
    <property type="molecule type" value="Genomic_DNA"/>
</dbReference>
<evidence type="ECO:0000256" key="11">
    <source>
        <dbReference type="PROSITE-ProRule" id="PRU01032"/>
    </source>
</evidence>
<dbReference type="InterPro" id="IPR036852">
    <property type="entry name" value="Peptidase_S8/S53_dom_sf"/>
</dbReference>
<dbReference type="CDD" id="cd11377">
    <property type="entry name" value="Pro-peptidase_S53"/>
    <property type="match status" value="1"/>
</dbReference>
<keyword evidence="7 11" id="KW-0378">Hydrolase</keyword>
<keyword evidence="14" id="KW-1185">Reference proteome</keyword>
<protein>
    <recommendedName>
        <fullName evidence="4">tripeptidyl-peptidase II</fullName>
        <ecNumber evidence="4">3.4.14.10</ecNumber>
    </recommendedName>
</protein>
<comment type="caution">
    <text evidence="13">The sequence shown here is derived from an EMBL/GenBank/DDBJ whole genome shotgun (WGS) entry which is preliminary data.</text>
</comment>
<feature type="binding site" evidence="11">
    <location>
        <position position="529"/>
    </location>
    <ligand>
        <name>Ca(2+)</name>
        <dbReference type="ChEBI" id="CHEBI:29108"/>
    </ligand>
</feature>
<evidence type="ECO:0000313" key="14">
    <source>
        <dbReference type="Proteomes" id="UP001305779"/>
    </source>
</evidence>
<dbReference type="Gene3D" id="3.40.50.200">
    <property type="entry name" value="Peptidase S8/S53 domain"/>
    <property type="match status" value="1"/>
</dbReference>
<feature type="binding site" evidence="11">
    <location>
        <position position="530"/>
    </location>
    <ligand>
        <name>Ca(2+)</name>
        <dbReference type="ChEBI" id="CHEBI:29108"/>
    </ligand>
</feature>
<feature type="binding site" evidence="11">
    <location>
        <position position="550"/>
    </location>
    <ligand>
        <name>Ca(2+)</name>
        <dbReference type="ChEBI" id="CHEBI:29108"/>
    </ligand>
</feature>
<dbReference type="InterPro" id="IPR030400">
    <property type="entry name" value="Sedolisin_dom"/>
</dbReference>
<comment type="subcellular location">
    <subcellularLocation>
        <location evidence="3">Secreted</location>
        <location evidence="3">Extracellular space</location>
    </subcellularLocation>
</comment>
<reference evidence="13 14" key="1">
    <citation type="journal article" date="2023" name="G3 (Bethesda)">
        <title>A chromosome-level genome assembly of Zasmidium syzygii isolated from banana leaves.</title>
        <authorList>
            <person name="van Westerhoven A.C."/>
            <person name="Mehrabi R."/>
            <person name="Talebi R."/>
            <person name="Steentjes M.B.F."/>
            <person name="Corcolon B."/>
            <person name="Chong P.A."/>
            <person name="Kema G.H.J."/>
            <person name="Seidl M.F."/>
        </authorList>
    </citation>
    <scope>NUCLEOTIDE SEQUENCE [LARGE SCALE GENOMIC DNA]</scope>
    <source>
        <strain evidence="13 14">P124</strain>
    </source>
</reference>
<evidence type="ECO:0000256" key="9">
    <source>
        <dbReference type="ARBA" id="ARBA00022837"/>
    </source>
</evidence>
<keyword evidence="10" id="KW-0865">Zymogen</keyword>
<dbReference type="Proteomes" id="UP001305779">
    <property type="component" value="Unassembled WGS sequence"/>
</dbReference>
<evidence type="ECO:0000256" key="5">
    <source>
        <dbReference type="ARBA" id="ARBA00022670"/>
    </source>
</evidence>
<dbReference type="SUPFAM" id="SSF52743">
    <property type="entry name" value="Subtilisin-like"/>
    <property type="match status" value="1"/>
</dbReference>
<dbReference type="EC" id="3.4.14.10" evidence="4"/>
<evidence type="ECO:0000256" key="2">
    <source>
        <dbReference type="ARBA" id="ARBA00002451"/>
    </source>
</evidence>
<accession>A0ABR0ELJ2</accession>
<dbReference type="InterPro" id="IPR000209">
    <property type="entry name" value="Peptidase_S8/S53_dom"/>
</dbReference>
<feature type="domain" description="Peptidase S53" evidence="12">
    <location>
        <begin position="182"/>
        <end position="570"/>
    </location>
</feature>
<dbReference type="InterPro" id="IPR023828">
    <property type="entry name" value="Peptidase_S8_Ser-AS"/>
</dbReference>
<proteinExistence type="predicted"/>
<evidence type="ECO:0000256" key="1">
    <source>
        <dbReference type="ARBA" id="ARBA00001910"/>
    </source>
</evidence>